<organism evidence="1 2">
    <name type="scientific">Candidatus Nitrosocosmicus arcticus</name>
    <dbReference type="NCBI Taxonomy" id="2035267"/>
    <lineage>
        <taxon>Archaea</taxon>
        <taxon>Nitrososphaerota</taxon>
        <taxon>Nitrososphaeria</taxon>
        <taxon>Nitrososphaerales</taxon>
        <taxon>Nitrososphaeraceae</taxon>
        <taxon>Candidatus Nitrosocosmicus</taxon>
    </lineage>
</organism>
<evidence type="ECO:0000313" key="2">
    <source>
        <dbReference type="Proteomes" id="UP000315289"/>
    </source>
</evidence>
<accession>A0A557SQW6</accession>
<proteinExistence type="predicted"/>
<dbReference type="AlphaFoldDB" id="A0A557SQW6"/>
<reference evidence="1 2" key="1">
    <citation type="journal article" date="2019" name="Front. Microbiol.">
        <title>Ammonia Oxidation by the Arctic Terrestrial Thaumarchaeote Candidatus Nitrosocosmicus arcticus Is Stimulated by Increasing Temperatures.</title>
        <authorList>
            <person name="Alves R.J.E."/>
            <person name="Kerou M."/>
            <person name="Zappe A."/>
            <person name="Bittner R."/>
            <person name="Abby S.S."/>
            <person name="Schmidt H.A."/>
            <person name="Pfeifer K."/>
            <person name="Schleper C."/>
        </authorList>
    </citation>
    <scope>NUCLEOTIDE SEQUENCE [LARGE SCALE GENOMIC DNA]</scope>
    <source>
        <strain evidence="1 2">Kfb</strain>
    </source>
</reference>
<gene>
    <name evidence="1" type="ORF">NARC_240003</name>
</gene>
<sequence>MLDMVTDSENLSAYKKDALGLLSLNHECYYLILVSFSSNH</sequence>
<comment type="caution">
    <text evidence="1">The sequence shown here is derived from an EMBL/GenBank/DDBJ whole genome shotgun (WGS) entry which is preliminary data.</text>
</comment>
<evidence type="ECO:0000313" key="1">
    <source>
        <dbReference type="EMBL" id="TVP38999.1"/>
    </source>
</evidence>
<protein>
    <submittedName>
        <fullName evidence="1">Uncharacterized protein</fullName>
    </submittedName>
</protein>
<keyword evidence="2" id="KW-1185">Reference proteome</keyword>
<name>A0A557SQW6_9ARCH</name>
<dbReference type="EMBL" id="VOAH01000024">
    <property type="protein sequence ID" value="TVP38999.1"/>
    <property type="molecule type" value="Genomic_DNA"/>
</dbReference>
<dbReference type="Proteomes" id="UP000315289">
    <property type="component" value="Unassembled WGS sequence"/>
</dbReference>